<evidence type="ECO:0000313" key="2">
    <source>
        <dbReference type="Proteomes" id="UP001163835"/>
    </source>
</evidence>
<gene>
    <name evidence="1" type="ORF">F5876DRAFT_43209</name>
</gene>
<reference evidence="1" key="1">
    <citation type="submission" date="2022-09" db="EMBL/GenBank/DDBJ databases">
        <title>A Global Phylogenomic Analysis of the Shiitake Genus Lentinula.</title>
        <authorList>
            <consortium name="DOE Joint Genome Institute"/>
            <person name="Sierra-Patev S."/>
            <person name="Min B."/>
            <person name="Naranjo-Ortiz M."/>
            <person name="Looney B."/>
            <person name="Konkel Z."/>
            <person name="Slot J.C."/>
            <person name="Sakamoto Y."/>
            <person name="Steenwyk J.L."/>
            <person name="Rokas A."/>
            <person name="Carro J."/>
            <person name="Camarero S."/>
            <person name="Ferreira P."/>
            <person name="Molpeceres G."/>
            <person name="Ruiz-Duenas F.J."/>
            <person name="Serrano A."/>
            <person name="Henrissat B."/>
            <person name="Drula E."/>
            <person name="Hughes K.W."/>
            <person name="Mata J.L."/>
            <person name="Ishikawa N.K."/>
            <person name="Vargas-Isla R."/>
            <person name="Ushijima S."/>
            <person name="Smith C.A."/>
            <person name="Ahrendt S."/>
            <person name="Andreopoulos W."/>
            <person name="He G."/>
            <person name="Labutti K."/>
            <person name="Lipzen A."/>
            <person name="Ng V."/>
            <person name="Riley R."/>
            <person name="Sandor L."/>
            <person name="Barry K."/>
            <person name="Martinez A.T."/>
            <person name="Xiao Y."/>
            <person name="Gibbons J.G."/>
            <person name="Terashima K."/>
            <person name="Grigoriev I.V."/>
            <person name="Hibbett D.S."/>
        </authorList>
    </citation>
    <scope>NUCLEOTIDE SEQUENCE</scope>
    <source>
        <strain evidence="1">TMI1499</strain>
    </source>
</reference>
<evidence type="ECO:0000313" key="1">
    <source>
        <dbReference type="EMBL" id="KAJ3809762.1"/>
    </source>
</evidence>
<sequence>MESAYIQPFQGITGLISLRRSCVVFVDCEDRIVVVLGGVPPAARGDEWKHSMDSLTAAVQASGTASTFTSKEKMHTRGKFTARVAGIGYGGGREHPGNFRINGKANQAAMGELLGHPDMKRLVGWTNCLFNAYGHQTYVEYRETLQEHLARYPNLQPTSSNTAFAATTINHGPQTCTGRHRDAGNTAHGWCSDTALGNFDADKGGHLVLWDLKLIIRFPAGATILFPSALITHSNLPIQTHETRYSIIQYSSGGLFRWRYNGWCSDKTFLAHATVEQLQKRERERAQRWSINLQKFTRWQDLFDGDVKGEYVGDEGQDNGSNFQKSDIVEHRSKRQRH</sequence>
<accession>A0ACC1TYA9</accession>
<organism evidence="1 2">
    <name type="scientific">Lentinula aff. lateritia</name>
    <dbReference type="NCBI Taxonomy" id="2804960"/>
    <lineage>
        <taxon>Eukaryota</taxon>
        <taxon>Fungi</taxon>
        <taxon>Dikarya</taxon>
        <taxon>Basidiomycota</taxon>
        <taxon>Agaricomycotina</taxon>
        <taxon>Agaricomycetes</taxon>
        <taxon>Agaricomycetidae</taxon>
        <taxon>Agaricales</taxon>
        <taxon>Marasmiineae</taxon>
        <taxon>Omphalotaceae</taxon>
        <taxon>Lentinula</taxon>
    </lineage>
</organism>
<dbReference type="EMBL" id="MU795138">
    <property type="protein sequence ID" value="KAJ3809762.1"/>
    <property type="molecule type" value="Genomic_DNA"/>
</dbReference>
<name>A0ACC1TYA9_9AGAR</name>
<protein>
    <submittedName>
        <fullName evidence="1">Uncharacterized protein</fullName>
    </submittedName>
</protein>
<comment type="caution">
    <text evidence="1">The sequence shown here is derived from an EMBL/GenBank/DDBJ whole genome shotgun (WGS) entry which is preliminary data.</text>
</comment>
<proteinExistence type="predicted"/>
<dbReference type="Proteomes" id="UP001163835">
    <property type="component" value="Unassembled WGS sequence"/>
</dbReference>
<keyword evidence="2" id="KW-1185">Reference proteome</keyword>